<dbReference type="Pfam" id="PF19039">
    <property type="entry name" value="ASK_PH"/>
    <property type="match status" value="1"/>
</dbReference>
<feature type="domain" description="Protein kinase" evidence="11">
    <location>
        <begin position="692"/>
        <end position="962"/>
    </location>
</feature>
<dbReference type="SUPFAM" id="SSF56112">
    <property type="entry name" value="Protein kinase-like (PK-like)"/>
    <property type="match status" value="1"/>
</dbReference>
<dbReference type="Pfam" id="PF20302">
    <property type="entry name" value="HisK-N-like"/>
    <property type="match status" value="1"/>
</dbReference>
<evidence type="ECO:0000256" key="9">
    <source>
        <dbReference type="SAM" id="Coils"/>
    </source>
</evidence>
<dbReference type="InterPro" id="IPR046873">
    <property type="entry name" value="HisK-N-like"/>
</dbReference>
<dbReference type="GO" id="GO:0004674">
    <property type="term" value="F:protein serine/threonine kinase activity"/>
    <property type="evidence" value="ECO:0007669"/>
    <property type="project" value="UniProtKB-KW"/>
</dbReference>
<dbReference type="Gene3D" id="1.10.510.10">
    <property type="entry name" value="Transferase(Phosphotransferase) domain 1"/>
    <property type="match status" value="1"/>
</dbReference>
<dbReference type="Proteomes" id="UP000030758">
    <property type="component" value="Unassembled WGS sequence"/>
</dbReference>
<evidence type="ECO:0000256" key="7">
    <source>
        <dbReference type="ARBA" id="ARBA00023054"/>
    </source>
</evidence>
<dbReference type="PROSITE" id="PS00107">
    <property type="entry name" value="PROTEIN_KINASE_ATP"/>
    <property type="match status" value="1"/>
</dbReference>
<evidence type="ECO:0000256" key="2">
    <source>
        <dbReference type="ARBA" id="ARBA00022679"/>
    </source>
</evidence>
<keyword evidence="2" id="KW-0808">Transferase</keyword>
<dbReference type="InterPro" id="IPR017441">
    <property type="entry name" value="Protein_kinase_ATP_BS"/>
</dbReference>
<dbReference type="PROSITE" id="PS00108">
    <property type="entry name" value="PROTEIN_KINASE_ST"/>
    <property type="match status" value="1"/>
</dbReference>
<accession>A0A085N8A0</accession>
<feature type="region of interest" description="Disordered" evidence="10">
    <location>
        <begin position="1352"/>
        <end position="1374"/>
    </location>
</feature>
<reference evidence="12" key="1">
    <citation type="journal article" date="2014" name="Nat. Genet.">
        <title>Genome and transcriptome of the porcine whipworm Trichuris suis.</title>
        <authorList>
            <person name="Jex A.R."/>
            <person name="Nejsum P."/>
            <person name="Schwarz E.M."/>
            <person name="Hu L."/>
            <person name="Young N.D."/>
            <person name="Hall R.S."/>
            <person name="Korhonen P.K."/>
            <person name="Liao S."/>
            <person name="Thamsborg S."/>
            <person name="Xia J."/>
            <person name="Xu P."/>
            <person name="Wang S."/>
            <person name="Scheerlinck J.P."/>
            <person name="Hofmann A."/>
            <person name="Sternberg P.W."/>
            <person name="Wang J."/>
            <person name="Gasser R.B."/>
        </authorList>
    </citation>
    <scope>NUCLEOTIDE SEQUENCE [LARGE SCALE GENOMIC DNA]</scope>
    <source>
        <strain evidence="12">DCEP-RM93F</strain>
    </source>
</reference>
<dbReference type="SMART" id="SM00220">
    <property type="entry name" value="S_TKc"/>
    <property type="match status" value="1"/>
</dbReference>
<evidence type="ECO:0000256" key="8">
    <source>
        <dbReference type="PROSITE-ProRule" id="PRU10141"/>
    </source>
</evidence>
<evidence type="ECO:0000259" key="11">
    <source>
        <dbReference type="PROSITE" id="PS50011"/>
    </source>
</evidence>
<dbReference type="PROSITE" id="PS50011">
    <property type="entry name" value="PROTEIN_KINASE_DOM"/>
    <property type="match status" value="1"/>
</dbReference>
<keyword evidence="5" id="KW-0418">Kinase</keyword>
<evidence type="ECO:0000256" key="10">
    <source>
        <dbReference type="SAM" id="MobiDB-lite"/>
    </source>
</evidence>
<evidence type="ECO:0000256" key="3">
    <source>
        <dbReference type="ARBA" id="ARBA00022723"/>
    </source>
</evidence>
<dbReference type="InterPro" id="IPR025136">
    <property type="entry name" value="MAP3K_TRAF-bd"/>
</dbReference>
<evidence type="ECO:0000256" key="5">
    <source>
        <dbReference type="ARBA" id="ARBA00022777"/>
    </source>
</evidence>
<dbReference type="Gene3D" id="3.30.200.20">
    <property type="entry name" value="Phosphorylase Kinase, domain 1"/>
    <property type="match status" value="1"/>
</dbReference>
<evidence type="ECO:0000313" key="12">
    <source>
        <dbReference type="EMBL" id="KFD65696.1"/>
    </source>
</evidence>
<dbReference type="GO" id="GO:0046872">
    <property type="term" value="F:metal ion binding"/>
    <property type="evidence" value="ECO:0007669"/>
    <property type="project" value="UniProtKB-KW"/>
</dbReference>
<dbReference type="Pfam" id="PF13281">
    <property type="entry name" value="MAP3K_TRAF_bd"/>
    <property type="match status" value="1"/>
</dbReference>
<dbReference type="PANTHER" id="PTHR11584">
    <property type="entry name" value="SERINE/THREONINE PROTEIN KINASE"/>
    <property type="match status" value="1"/>
</dbReference>
<dbReference type="Pfam" id="PF00069">
    <property type="entry name" value="Pkinase"/>
    <property type="match status" value="1"/>
</dbReference>
<dbReference type="EMBL" id="KL367534">
    <property type="protein sequence ID" value="KFD65696.1"/>
    <property type="molecule type" value="Genomic_DNA"/>
</dbReference>
<protein>
    <recommendedName>
        <fullName evidence="11">Protein kinase domain-containing protein</fullName>
    </recommendedName>
</protein>
<dbReference type="InterPro" id="IPR008271">
    <property type="entry name" value="Ser/Thr_kinase_AS"/>
</dbReference>
<dbReference type="GO" id="GO:0000165">
    <property type="term" value="P:MAPK cascade"/>
    <property type="evidence" value="ECO:0007669"/>
    <property type="project" value="InterPro"/>
</dbReference>
<dbReference type="InterPro" id="IPR043969">
    <property type="entry name" value="MAP3K_PH"/>
</dbReference>
<keyword evidence="4 8" id="KW-0547">Nucleotide-binding</keyword>
<dbReference type="PANTHER" id="PTHR11584:SF394">
    <property type="entry name" value="APOPTOTIC SIGNAL-REGULATING KINASE 1, ISOFORM C"/>
    <property type="match status" value="1"/>
</dbReference>
<dbReference type="Pfam" id="PF20309">
    <property type="entry name" value="DRHyd-ASK"/>
    <property type="match status" value="1"/>
</dbReference>
<keyword evidence="7 9" id="KW-0175">Coiled coil</keyword>
<sequence length="1374" mass="155597">MRPLDTVTFCTCVSAKLPRWNHHNEGASLVFVRCWVMLAGQPGFRQGIVSVVFLSRTAVGQSVWLQLVSDVSMAAATGRKLTPAGGSAVNVEASSANSEKFSRPLEIAVVIDLLVKDGLSLRQSVWNEIEKLAETMFINANLIQFEKLDFGETCSLDLFYNADVAVVDLSVSCQRTSLFYHLGVRESMDQKCNVVLYTMEEVREPSISLLLKFPFINYKTLLYALKDGHLVAFDCNQVVPNIVGTLQSGMSVSPQAGCTFCSKMKKFLKEVQIEASAHSREKFLCDLRQARQESQSSRLKEILAKLRARLDDPDVLSVDTVVNMLLSYRDIQDYAAMVSLVEDIRSIPNNKIYESPAIQFNYAFALNRRNIDDDRARALELILDILKSQDNEVPDFLCLAGRIYKDRFSDSRFLDIEARDQAICWYRKGFETQPNEYAGINLATLLVIAGHSFQTSSELQQIAVILSGLLGRKGSLSNMQDYWDVATFFEISVLAENYFNACQAAQRMFILKPPAWFLKSTIGNIGLIEKFRRSLQQYSRENQMEYRRFLFWMDFFVESTKADDLHCDLRFPVLSMEPSKAYTPSYVSVNKDDKTIFLWHVTYSLPKSNFSQWIFPAESIRAVSAAKRDDRAVYLYVYLNSDDFMLFFPTDSHRHRFLDLVDEITSNVDGTKLLGDYSESQTIDFEFELDASGQRVVLGKGTFGAVYAGRDRTSQRTIAIKEVQIKNHEEVQPLMEEIQLHSTLAHTNIVQYLGCEVSDDNKVFRIFMEQVPGGSLSLLLRNKWGPLIDSENTMAYYAKQILEGLAYLHSQKIVHRDIKGDNVLVNTYSGLCKIVDFGTCKRLAGLNPVTDTFTGLHWWSQLLCRTLQYMAPEVIDHGQRGYGAPADVWSFGCTMIEMATGKPPFVELGSPQAAIFKVGMFKVHPPIPEKLSSCAKSFISRCFVANPKQRPSAAVLLNDHFFDQTQMKRKSKVDINFRENYRPPVRSASYINTASSVQKEQPVSASSSVQSLNELTEIATPSEKLTANSGQDGQLSTRFFMMRKDYERRDTLSSIMLEFEDELVDLWLTSLKSDVQDYQCSISKDVFKSLLGAMRSYVMEKDRTSARNFVLQLKEHLDNDESTLSQLCFALFVFQDVMHYVLRQQKIKPHWMFSLDNLTQSCSKCFIELLSPAVQSANGEQEADGGDSSSYASMEQAKSPSVPVFSYEVFHSIGLLGSQVKRDMKEVKEENQRLLEEVKSLCRICEDVRSKLTLKCRLPFRRRSSSSAPCLQDCPTATIIADSTPEHSDALVKWLRELNIDEETIDILKFENYSLEDLLCCVKSRKELVRVGIRAGVSCRLWKHIKEKRKQNGDNGLAEPLATESCCSEAGSDS</sequence>
<gene>
    <name evidence="12" type="ORF">M514_22173</name>
</gene>
<dbReference type="InterPro" id="IPR000719">
    <property type="entry name" value="Prot_kinase_dom"/>
</dbReference>
<feature type="binding site" evidence="8">
    <location>
        <position position="721"/>
    </location>
    <ligand>
        <name>ATP</name>
        <dbReference type="ChEBI" id="CHEBI:30616"/>
    </ligand>
</feature>
<organism evidence="12">
    <name type="scientific">Trichuris suis</name>
    <name type="common">pig whipworm</name>
    <dbReference type="NCBI Taxonomy" id="68888"/>
    <lineage>
        <taxon>Eukaryota</taxon>
        <taxon>Metazoa</taxon>
        <taxon>Ecdysozoa</taxon>
        <taxon>Nematoda</taxon>
        <taxon>Enoplea</taxon>
        <taxon>Dorylaimia</taxon>
        <taxon>Trichinellida</taxon>
        <taxon>Trichuridae</taxon>
        <taxon>Trichuris</taxon>
    </lineage>
</organism>
<dbReference type="GO" id="GO:0005524">
    <property type="term" value="F:ATP binding"/>
    <property type="evidence" value="ECO:0007669"/>
    <property type="project" value="UniProtKB-UniRule"/>
</dbReference>
<evidence type="ECO:0000256" key="6">
    <source>
        <dbReference type="ARBA" id="ARBA00022840"/>
    </source>
</evidence>
<name>A0A085N8A0_9BILA</name>
<proteinExistence type="predicted"/>
<evidence type="ECO:0000256" key="4">
    <source>
        <dbReference type="ARBA" id="ARBA00022741"/>
    </source>
</evidence>
<feature type="coiled-coil region" evidence="9">
    <location>
        <begin position="1217"/>
        <end position="1244"/>
    </location>
</feature>
<keyword evidence="3" id="KW-0479">Metal-binding</keyword>
<keyword evidence="1" id="KW-0723">Serine/threonine-protein kinase</keyword>
<dbReference type="InterPro" id="IPR011009">
    <property type="entry name" value="Kinase-like_dom_sf"/>
</dbReference>
<evidence type="ECO:0000256" key="1">
    <source>
        <dbReference type="ARBA" id="ARBA00022527"/>
    </source>
</evidence>
<keyword evidence="6 8" id="KW-0067">ATP-binding</keyword>
<dbReference type="InterPro" id="IPR046872">
    <property type="entry name" value="DRHyd-ASK"/>
</dbReference>